<dbReference type="Pfam" id="PF13715">
    <property type="entry name" value="CarbopepD_reg_2"/>
    <property type="match status" value="1"/>
</dbReference>
<dbReference type="InterPro" id="IPR023996">
    <property type="entry name" value="TonB-dep_OMP_SusC/RagA"/>
</dbReference>
<dbReference type="SUPFAM" id="SSF49464">
    <property type="entry name" value="Carboxypeptidase regulatory domain-like"/>
    <property type="match status" value="1"/>
</dbReference>
<dbReference type="STRING" id="655355.SAMN05216283_10198"/>
<protein>
    <submittedName>
        <fullName evidence="13">TonB-linked outer membrane protein, SusC/RagA family</fullName>
    </submittedName>
</protein>
<name>A0A1I2AHB7_9BACT</name>
<organism evidence="13 14">
    <name type="scientific">Sunxiuqinia elliptica</name>
    <dbReference type="NCBI Taxonomy" id="655355"/>
    <lineage>
        <taxon>Bacteria</taxon>
        <taxon>Pseudomonadati</taxon>
        <taxon>Bacteroidota</taxon>
        <taxon>Bacteroidia</taxon>
        <taxon>Marinilabiliales</taxon>
        <taxon>Prolixibacteraceae</taxon>
        <taxon>Sunxiuqinia</taxon>
    </lineage>
</organism>
<dbReference type="FunFam" id="2.170.130.10:FF:000008">
    <property type="entry name" value="SusC/RagA family TonB-linked outer membrane protein"/>
    <property type="match status" value="1"/>
</dbReference>
<feature type="transmembrane region" description="Helical" evidence="10">
    <location>
        <begin position="20"/>
        <end position="38"/>
    </location>
</feature>
<evidence type="ECO:0000256" key="3">
    <source>
        <dbReference type="ARBA" id="ARBA00022452"/>
    </source>
</evidence>
<dbReference type="AlphaFoldDB" id="A0A1I2AHB7"/>
<evidence type="ECO:0000256" key="7">
    <source>
        <dbReference type="ARBA" id="ARBA00023237"/>
    </source>
</evidence>
<evidence type="ECO:0000259" key="11">
    <source>
        <dbReference type="Pfam" id="PF00593"/>
    </source>
</evidence>
<feature type="domain" description="TonB-dependent receptor plug" evidence="12">
    <location>
        <begin position="220"/>
        <end position="325"/>
    </location>
</feature>
<comment type="subcellular location">
    <subcellularLocation>
        <location evidence="1 8">Cell outer membrane</location>
        <topology evidence="1 8">Multi-pass membrane protein</topology>
    </subcellularLocation>
</comment>
<dbReference type="InterPro" id="IPR036942">
    <property type="entry name" value="Beta-barrel_TonB_sf"/>
</dbReference>
<dbReference type="InterPro" id="IPR008969">
    <property type="entry name" value="CarboxyPept-like_regulatory"/>
</dbReference>
<evidence type="ECO:0000256" key="6">
    <source>
        <dbReference type="ARBA" id="ARBA00023136"/>
    </source>
</evidence>
<dbReference type="InterPro" id="IPR037066">
    <property type="entry name" value="Plug_dom_sf"/>
</dbReference>
<dbReference type="Gene3D" id="2.60.40.1120">
    <property type="entry name" value="Carboxypeptidase-like, regulatory domain"/>
    <property type="match status" value="1"/>
</dbReference>
<feature type="domain" description="TonB-dependent receptor-like beta-barrel" evidence="11">
    <location>
        <begin position="505"/>
        <end position="858"/>
    </location>
</feature>
<keyword evidence="14" id="KW-1185">Reference proteome</keyword>
<dbReference type="RefSeq" id="WP_212733379.1">
    <property type="nucleotide sequence ID" value="NZ_FONW01000001.1"/>
</dbReference>
<evidence type="ECO:0000313" key="13">
    <source>
        <dbReference type="EMBL" id="SFE42230.1"/>
    </source>
</evidence>
<evidence type="ECO:0000259" key="12">
    <source>
        <dbReference type="Pfam" id="PF07715"/>
    </source>
</evidence>
<proteinExistence type="inferred from homology"/>
<dbReference type="Pfam" id="PF00593">
    <property type="entry name" value="TonB_dep_Rec_b-barrel"/>
    <property type="match status" value="1"/>
</dbReference>
<evidence type="ECO:0000256" key="4">
    <source>
        <dbReference type="ARBA" id="ARBA00022692"/>
    </source>
</evidence>
<evidence type="ECO:0000256" key="1">
    <source>
        <dbReference type="ARBA" id="ARBA00004571"/>
    </source>
</evidence>
<dbReference type="NCBIfam" id="TIGR04056">
    <property type="entry name" value="OMP_RagA_SusC"/>
    <property type="match status" value="1"/>
</dbReference>
<evidence type="ECO:0000256" key="2">
    <source>
        <dbReference type="ARBA" id="ARBA00022448"/>
    </source>
</evidence>
<evidence type="ECO:0000256" key="10">
    <source>
        <dbReference type="SAM" id="Phobius"/>
    </source>
</evidence>
<dbReference type="Gene3D" id="2.40.170.20">
    <property type="entry name" value="TonB-dependent receptor, beta-barrel domain"/>
    <property type="match status" value="1"/>
</dbReference>
<keyword evidence="10" id="KW-1133">Transmembrane helix</keyword>
<gene>
    <name evidence="13" type="ORF">SAMN05216283_10198</name>
</gene>
<evidence type="ECO:0000256" key="5">
    <source>
        <dbReference type="ARBA" id="ARBA00023077"/>
    </source>
</evidence>
<evidence type="ECO:0000313" key="14">
    <source>
        <dbReference type="Proteomes" id="UP000198964"/>
    </source>
</evidence>
<keyword evidence="7 8" id="KW-0998">Cell outer membrane</keyword>
<dbReference type="InterPro" id="IPR000531">
    <property type="entry name" value="Beta-barrel_TonB"/>
</dbReference>
<comment type="similarity">
    <text evidence="8 9">Belongs to the TonB-dependent receptor family.</text>
</comment>
<dbReference type="InterPro" id="IPR039426">
    <property type="entry name" value="TonB-dep_rcpt-like"/>
</dbReference>
<dbReference type="Proteomes" id="UP000198964">
    <property type="component" value="Unassembled WGS sequence"/>
</dbReference>
<evidence type="ECO:0000256" key="9">
    <source>
        <dbReference type="RuleBase" id="RU003357"/>
    </source>
</evidence>
<dbReference type="Pfam" id="PF07715">
    <property type="entry name" value="Plug"/>
    <property type="match status" value="1"/>
</dbReference>
<keyword evidence="4 8" id="KW-0812">Transmembrane</keyword>
<accession>A0A1I2AHB7</accession>
<dbReference type="InterPro" id="IPR012910">
    <property type="entry name" value="Plug_dom"/>
</dbReference>
<dbReference type="EMBL" id="FONW01000001">
    <property type="protein sequence ID" value="SFE42230.1"/>
    <property type="molecule type" value="Genomic_DNA"/>
</dbReference>
<dbReference type="NCBIfam" id="TIGR04057">
    <property type="entry name" value="SusC_RagA_signa"/>
    <property type="match status" value="1"/>
</dbReference>
<keyword evidence="2 8" id="KW-0813">Transport</keyword>
<keyword evidence="3 8" id="KW-1134">Transmembrane beta strand</keyword>
<keyword evidence="5 9" id="KW-0798">TonB box</keyword>
<sequence>MKKKQHDLYLFRYGIMKGLLIMKLVIGFLFLSVMTLSARTYSQSTKLNLNLKDASIIQVFDEIERLSDFGFFFKSDQIDLNKRYSVELKNANIDEVMKEVLKDERYTYHIIDRNIVISNSQSLLPQKKISVSGKVTDNTGAPLPGVTIVEQGTTNGTITDFDGNYTIGNVPANGVLVFSFVGMRTQEVSVGGQVIINLSMEEESIGLEEVVAIGYGTQKKSDLTGSVSNVSTEELSTQSNTNIGQALQGKMAGVEIVSSGGAPGAGSRIMIRGIGTLNNSSPLYIIDGIYMGSMDFINPNDIESINVLKDASASAIYGSRAANGVVIITTKSGENSKGVPTFNFSANMGIATPAKYLDLLDANGVAEVVNLARTNSGLAPLEMLTDLESKENNDWQDIMMGPAFRHNYNLSLSGGTENFKYYSGLGYLGEDGIIKGTDYERVNGQFKTSYQKGWFSAGNNILLNYENTKPSIASYPRGGLYGSVLQALPTMSLYDENNLGGYGSNYGDAMNLVNPLATTDPYIYDAYRHAWNIYAKIWAQAEIVKGLKYKIDVTPSVNVRDNMTYSGKYDMGQASSIKNSVSRNQPMTQSLLVENTLNFDKTFGDHKITALVGYTYQNTKYRYLFGSGSTLPTGLLELDAATLDRMVTGNSVESALASVLSRVFYSYKNKLLLTATLRRDASSKFAKDKRVGNFPSFSVGYNIAEEQFLSDVEWLDALKIRGGYGELGNQEIGDYKYTSTVKTGINYADGDGGVHQGAFPREFVNPIVEWEKTSMMNVGFDLTAFRGKLTTTVDLYNKLTDDILLTVPIPYSSGGTNDPIQNIGQISNKGLEFAISWRDDITNDLNYSVSFNGNFIKNNVEKLVSEDQVINSGQSFRGSYTTKTLENYPIGGFWLLATDGLFPDQVAIDAHSKEGSLIQPQAVPGDVKFIDANDDGVISDDDRIYMGSPFPKFSFGLNNHVAYKDFDLRVDVQGVFGNKILNDTRNVLTTVVNGTNYLSSTLDYWTENNKDASQPYLRYDDPNGNYRTNSDRYLEKGDYVRVRSIQLGYNLPTRGFLNKFSRFRTYISLENPFTFTKYKGVSPDYNSFNSYSRGNDYFAYPASKIYMIGINVTY</sequence>
<keyword evidence="6 8" id="KW-0472">Membrane</keyword>
<dbReference type="SUPFAM" id="SSF56935">
    <property type="entry name" value="Porins"/>
    <property type="match status" value="1"/>
</dbReference>
<dbReference type="Gene3D" id="2.170.130.10">
    <property type="entry name" value="TonB-dependent receptor, plug domain"/>
    <property type="match status" value="1"/>
</dbReference>
<evidence type="ECO:0000256" key="8">
    <source>
        <dbReference type="PROSITE-ProRule" id="PRU01360"/>
    </source>
</evidence>
<dbReference type="PROSITE" id="PS52016">
    <property type="entry name" value="TONB_DEPENDENT_REC_3"/>
    <property type="match status" value="1"/>
</dbReference>
<dbReference type="InterPro" id="IPR023997">
    <property type="entry name" value="TonB-dep_OMP_SusC/RagA_CS"/>
</dbReference>
<reference evidence="13 14" key="1">
    <citation type="submission" date="2016-10" db="EMBL/GenBank/DDBJ databases">
        <authorList>
            <person name="de Groot N.N."/>
        </authorList>
    </citation>
    <scope>NUCLEOTIDE SEQUENCE [LARGE SCALE GENOMIC DNA]</scope>
    <source>
        <strain evidence="13 14">CGMCC 1.9156</strain>
    </source>
</reference>
<dbReference type="GO" id="GO:0009279">
    <property type="term" value="C:cell outer membrane"/>
    <property type="evidence" value="ECO:0007669"/>
    <property type="project" value="UniProtKB-SubCell"/>
</dbReference>